<dbReference type="GO" id="GO:0031411">
    <property type="term" value="C:gas vesicle"/>
    <property type="evidence" value="ECO:0007669"/>
    <property type="project" value="UniProtKB-SubCell"/>
</dbReference>
<evidence type="ECO:0000313" key="12">
    <source>
        <dbReference type="EMBL" id="EFH11658.1"/>
    </source>
</evidence>
<comment type="caution">
    <text evidence="12">The sequence shown here is derived from an EMBL/GenBank/DDBJ whole genome shotgun (WGS) entry which is preliminary data.</text>
</comment>
<dbReference type="EMBL" id="ADVL01000341">
    <property type="protein sequence ID" value="EFH11658.1"/>
    <property type="molecule type" value="Genomic_DNA"/>
</dbReference>
<dbReference type="InterPro" id="IPR013462">
    <property type="entry name" value="Gas-vesicle_GvpN"/>
</dbReference>
<evidence type="ECO:0000256" key="9">
    <source>
        <dbReference type="ARBA" id="ARBA00049360"/>
    </source>
</evidence>
<dbReference type="InterPro" id="IPR011704">
    <property type="entry name" value="ATPase_dyneun-rel_AAA"/>
</dbReference>
<dbReference type="RefSeq" id="WP_007004535.1">
    <property type="nucleotide sequence ID" value="NZ_GG770779.1"/>
</dbReference>
<dbReference type="Proteomes" id="UP000005324">
    <property type="component" value="Unassembled WGS sequence"/>
</dbReference>
<keyword evidence="5" id="KW-0378">Hydrolase</keyword>
<evidence type="ECO:0000256" key="8">
    <source>
        <dbReference type="ARBA" id="ARBA00035108"/>
    </source>
</evidence>
<dbReference type="SUPFAM" id="SSF52540">
    <property type="entry name" value="P-loop containing nucleoside triphosphate hydrolases"/>
    <property type="match status" value="1"/>
</dbReference>
<comment type="similarity">
    <text evidence="2">Belongs to the CbbQ/NirQ/NorQ/GpvN family.</text>
</comment>
<feature type="region of interest" description="Disordered" evidence="10">
    <location>
        <begin position="1"/>
        <end position="20"/>
    </location>
</feature>
<dbReference type="InterPro" id="IPR050764">
    <property type="entry name" value="CbbQ/NirQ/NorQ/GpvN"/>
</dbReference>
<dbReference type="InterPro" id="IPR027417">
    <property type="entry name" value="P-loop_NTPase"/>
</dbReference>
<dbReference type="GO" id="GO:0031412">
    <property type="term" value="P:gas vesicle organization"/>
    <property type="evidence" value="ECO:0007669"/>
    <property type="project" value="InterPro"/>
</dbReference>
<evidence type="ECO:0000256" key="1">
    <source>
        <dbReference type="ARBA" id="ARBA00004496"/>
    </source>
</evidence>
<dbReference type="CDD" id="cd00009">
    <property type="entry name" value="AAA"/>
    <property type="match status" value="1"/>
</dbReference>
<evidence type="ECO:0000313" key="13">
    <source>
        <dbReference type="Proteomes" id="UP000005324"/>
    </source>
</evidence>
<reference evidence="12 13" key="1">
    <citation type="submission" date="2010-04" db="EMBL/GenBank/DDBJ databases">
        <authorList>
            <person name="Qin X."/>
            <person name="Bachman B."/>
            <person name="Battles P."/>
            <person name="Bell A."/>
            <person name="Bess C."/>
            <person name="Bickham C."/>
            <person name="Chaboub L."/>
            <person name="Chen D."/>
            <person name="Coyle M."/>
            <person name="Deiros D.R."/>
            <person name="Dinh H."/>
            <person name="Forbes L."/>
            <person name="Fowler G."/>
            <person name="Francisco L."/>
            <person name="Fu Q."/>
            <person name="Gubbala S."/>
            <person name="Hale W."/>
            <person name="Han Y."/>
            <person name="Hemphill L."/>
            <person name="Highlander S.K."/>
            <person name="Hirani K."/>
            <person name="Hogues M."/>
            <person name="Jackson L."/>
            <person name="Jakkamsetti A."/>
            <person name="Javaid M."/>
            <person name="Jiang H."/>
            <person name="Korchina V."/>
            <person name="Kovar C."/>
            <person name="Lara F."/>
            <person name="Lee S."/>
            <person name="Mata R."/>
            <person name="Mathew T."/>
            <person name="Moen C."/>
            <person name="Morales K."/>
            <person name="Munidasa M."/>
            <person name="Nazareth L."/>
            <person name="Ngo R."/>
            <person name="Nguyen L."/>
            <person name="Okwuonu G."/>
            <person name="Ongeri F."/>
            <person name="Patil S."/>
            <person name="Petrosino J."/>
            <person name="Pham C."/>
            <person name="Pham P."/>
            <person name="Pu L.-L."/>
            <person name="Puazo M."/>
            <person name="Raj R."/>
            <person name="Reid J."/>
            <person name="Rouhana J."/>
            <person name="Saada N."/>
            <person name="Shang Y."/>
            <person name="Simmons D."/>
            <person name="Thornton R."/>
            <person name="Warren J."/>
            <person name="Weissenberger G."/>
            <person name="Zhang J."/>
            <person name="Zhang L."/>
            <person name="Zhou C."/>
            <person name="Zhu D."/>
            <person name="Muzny D."/>
            <person name="Worley K."/>
            <person name="Gibbs R."/>
        </authorList>
    </citation>
    <scope>NUCLEOTIDE SEQUENCE [LARGE SCALE GENOMIC DNA]</scope>
    <source>
        <strain evidence="12 13">ATCC 49957</strain>
    </source>
</reference>
<feature type="compositionally biased region" description="Basic and acidic residues" evidence="10">
    <location>
        <begin position="1"/>
        <end position="13"/>
    </location>
</feature>
<dbReference type="PANTHER" id="PTHR42759">
    <property type="entry name" value="MOXR FAMILY PROTEIN"/>
    <property type="match status" value="1"/>
</dbReference>
<dbReference type="Gene3D" id="3.40.50.300">
    <property type="entry name" value="P-loop containing nucleotide triphosphate hydrolases"/>
    <property type="match status" value="1"/>
</dbReference>
<keyword evidence="3" id="KW-0963">Cytoplasm</keyword>
<gene>
    <name evidence="12" type="primary">gvpN</name>
    <name evidence="12" type="ORF">HMPREF0731_2118</name>
</gene>
<evidence type="ECO:0000256" key="4">
    <source>
        <dbReference type="ARBA" id="ARBA00022741"/>
    </source>
</evidence>
<dbReference type="GO" id="GO:0005524">
    <property type="term" value="F:ATP binding"/>
    <property type="evidence" value="ECO:0007669"/>
    <property type="project" value="UniProtKB-KW"/>
</dbReference>
<dbReference type="InterPro" id="IPR003593">
    <property type="entry name" value="AAA+_ATPase"/>
</dbReference>
<comment type="catalytic activity">
    <reaction evidence="9">
        <text>ATP + H2O = ADP + phosphate + H(+)</text>
        <dbReference type="Rhea" id="RHEA:13065"/>
        <dbReference type="ChEBI" id="CHEBI:15377"/>
        <dbReference type="ChEBI" id="CHEBI:15378"/>
        <dbReference type="ChEBI" id="CHEBI:30616"/>
        <dbReference type="ChEBI" id="CHEBI:43474"/>
        <dbReference type="ChEBI" id="CHEBI:456216"/>
    </reaction>
</comment>
<evidence type="ECO:0000256" key="2">
    <source>
        <dbReference type="ARBA" id="ARBA00009417"/>
    </source>
</evidence>
<keyword evidence="7" id="KW-0304">Gas vesicle</keyword>
<dbReference type="SMART" id="SM00382">
    <property type="entry name" value="AAA"/>
    <property type="match status" value="1"/>
</dbReference>
<dbReference type="GO" id="GO:0016887">
    <property type="term" value="F:ATP hydrolysis activity"/>
    <property type="evidence" value="ECO:0007669"/>
    <property type="project" value="InterPro"/>
</dbReference>
<accession>D5RM07</accession>
<sequence>MAPRSRKPDHPDQDLPPEEPWLRLRPRADFVRTGSLAALAERAGRYLDTGLPVHFRGPAGSGKTTLALHLAERIGRPVVLIVGDATFDTSRLVGQEGRHRTRRVIDRYISSVTKVESETSAVWIDRALSIACAEGATLVYDEFNRAPPAANNVLLTVLEEKLLILPGISGGESYRRVHPDFRLLLTSNPTDHVGTHDAQNALMDRVVTLDLEDHDRETELAIITARSGLEAAAAARIVDLVRTVRRAGEFSQRPSMRAALMIAQVAARDGIAVDAADARFRQLCADILASRLRPASEGRPDPRQLLAAMIDRVCALEAAA</sequence>
<evidence type="ECO:0000256" key="7">
    <source>
        <dbReference type="ARBA" id="ARBA00022987"/>
    </source>
</evidence>
<evidence type="ECO:0000259" key="11">
    <source>
        <dbReference type="SMART" id="SM00382"/>
    </source>
</evidence>
<keyword evidence="6" id="KW-0067">ATP-binding</keyword>
<dbReference type="HOGENOM" id="CLU_051123_1_0_5"/>
<dbReference type="AlphaFoldDB" id="D5RM07"/>
<proteinExistence type="inferred from homology"/>
<evidence type="ECO:0000256" key="3">
    <source>
        <dbReference type="ARBA" id="ARBA00022490"/>
    </source>
</evidence>
<evidence type="ECO:0000256" key="6">
    <source>
        <dbReference type="ARBA" id="ARBA00022840"/>
    </source>
</evidence>
<comment type="subcellular location">
    <subcellularLocation>
        <location evidence="1">Cytoplasm</location>
    </subcellularLocation>
    <subcellularLocation>
        <location evidence="8">Gas vesicle</location>
    </subcellularLocation>
</comment>
<dbReference type="NCBIfam" id="TIGR02640">
    <property type="entry name" value="gas_vesic_GvpN"/>
    <property type="match status" value="1"/>
</dbReference>
<keyword evidence="4" id="KW-0547">Nucleotide-binding</keyword>
<keyword evidence="13" id="KW-1185">Reference proteome</keyword>
<dbReference type="GO" id="GO:0005737">
    <property type="term" value="C:cytoplasm"/>
    <property type="evidence" value="ECO:0007669"/>
    <property type="project" value="UniProtKB-SubCell"/>
</dbReference>
<evidence type="ECO:0000256" key="5">
    <source>
        <dbReference type="ARBA" id="ARBA00022801"/>
    </source>
</evidence>
<dbReference type="PANTHER" id="PTHR42759:SF1">
    <property type="entry name" value="MAGNESIUM-CHELATASE SUBUNIT CHLD"/>
    <property type="match status" value="1"/>
</dbReference>
<name>D5RM07_9PROT</name>
<protein>
    <submittedName>
        <fullName evidence="12">Gas vesicle protein GvpN</fullName>
    </submittedName>
</protein>
<organism evidence="12 13">
    <name type="scientific">Pseudoroseomonas cervicalis ATCC 49957</name>
    <dbReference type="NCBI Taxonomy" id="525371"/>
    <lineage>
        <taxon>Bacteria</taxon>
        <taxon>Pseudomonadati</taxon>
        <taxon>Pseudomonadota</taxon>
        <taxon>Alphaproteobacteria</taxon>
        <taxon>Acetobacterales</taxon>
        <taxon>Roseomonadaceae</taxon>
        <taxon>Roseomonas</taxon>
    </lineage>
</organism>
<evidence type="ECO:0000256" key="10">
    <source>
        <dbReference type="SAM" id="MobiDB-lite"/>
    </source>
</evidence>
<dbReference type="Pfam" id="PF07728">
    <property type="entry name" value="AAA_5"/>
    <property type="match status" value="1"/>
</dbReference>
<feature type="domain" description="AAA+ ATPase" evidence="11">
    <location>
        <begin position="49"/>
        <end position="212"/>
    </location>
</feature>
<dbReference type="OrthoDB" id="9808317at2"/>